<organism evidence="9 10">
    <name type="scientific">Bacteroides uniformis</name>
    <dbReference type="NCBI Taxonomy" id="820"/>
    <lineage>
        <taxon>Bacteria</taxon>
        <taxon>Pseudomonadati</taxon>
        <taxon>Bacteroidota</taxon>
        <taxon>Bacteroidia</taxon>
        <taxon>Bacteroidales</taxon>
        <taxon>Bacteroidaceae</taxon>
        <taxon>Bacteroides</taxon>
    </lineage>
</organism>
<evidence type="ECO:0000256" key="1">
    <source>
        <dbReference type="ARBA" id="ARBA00004071"/>
    </source>
</evidence>
<keyword evidence="6" id="KW-0326">Glycosidase</keyword>
<keyword evidence="5" id="KW-0378">Hydrolase</keyword>
<dbReference type="PROSITE" id="PS51257">
    <property type="entry name" value="PROKAR_LIPOPROTEIN"/>
    <property type="match status" value="1"/>
</dbReference>
<name>A0AAW6G807_BACUN</name>
<feature type="domain" description="Glycoside hydrolase family 29 N-terminal" evidence="7">
    <location>
        <begin position="32"/>
        <end position="381"/>
    </location>
</feature>
<dbReference type="SUPFAM" id="SSF51445">
    <property type="entry name" value="(Trans)glycosidases"/>
    <property type="match status" value="1"/>
</dbReference>
<sequence length="504" mass="57975">MIKSNKWVVLFTGLLSASCSAPKGEYNIDSVASEKGTEVFQSDWDNIAQNYEFPKWYMDSKFGIFIHWGLYAVPAYGNEWYARYMYIEGSNEFKHHLEAWGKQTEFGYKDFIPLFTADKFNADEWAMLCKEAGARYVVPVAEHHDGFAMYNSDLNPWNAVKMGPKRDIIGDLKEAFEKQGLIFGLSSHKAENAWFYNGGMKFASDVRDATNTLYGRRYDDEVYTEDFAREWLAHTYELVTKYKPRLFWFDWTVNNSVLMPYFNRFLAYYYNNALDWGEGVVVNTKQGYPTNIQVWDVERGKAGAMMQFPWQTDTFVGTKSWGYISDEVYKQPQQIVHDLIDIVSKNGNLLLNIAPKADGTIPEAQKDILLSIGKWLKVNGEAIYGTYCWKKYGEGKTQSAKGSFTDNDATPYVASDIRFTTKDNSFYAISLGWSEQDIVIKSLTPEVMNDAEILEVSMLGTNEKIQWMKTDEGLRVSFPSQKPCEFAYVFKISFNKMIGQNLKL</sequence>
<dbReference type="PANTHER" id="PTHR10030:SF37">
    <property type="entry name" value="ALPHA-L-FUCOSIDASE-RELATED"/>
    <property type="match status" value="1"/>
</dbReference>
<dbReference type="Pfam" id="PF01120">
    <property type="entry name" value="Alpha_L_fucos"/>
    <property type="match status" value="1"/>
</dbReference>
<dbReference type="InterPro" id="IPR000933">
    <property type="entry name" value="Glyco_hydro_29"/>
</dbReference>
<dbReference type="RefSeq" id="WP_272195481.1">
    <property type="nucleotide sequence ID" value="NZ_JAQNSB010000003.1"/>
</dbReference>
<proteinExistence type="inferred from homology"/>
<gene>
    <name evidence="9" type="ORF">POZ22_02855</name>
</gene>
<dbReference type="EC" id="3.2.1.51" evidence="3"/>
<reference evidence="9" key="1">
    <citation type="submission" date="2022-10" db="EMBL/GenBank/DDBJ databases">
        <title>Human gut microbiome strain richness.</title>
        <authorList>
            <person name="Chen-Liaw A."/>
        </authorList>
    </citation>
    <scope>NUCLEOTIDE SEQUENCE</scope>
    <source>
        <strain evidence="9">BSD2780061687st1_G10_BSD2780061687b_171204</strain>
    </source>
</reference>
<dbReference type="InterPro" id="IPR013780">
    <property type="entry name" value="Glyco_hydro_b"/>
</dbReference>
<comment type="caution">
    <text evidence="9">The sequence shown here is derived from an EMBL/GenBank/DDBJ whole genome shotgun (WGS) entry which is preliminary data.</text>
</comment>
<dbReference type="PANTHER" id="PTHR10030">
    <property type="entry name" value="ALPHA-L-FUCOSIDASE"/>
    <property type="match status" value="1"/>
</dbReference>
<dbReference type="InterPro" id="IPR057739">
    <property type="entry name" value="Glyco_hydro_29_N"/>
</dbReference>
<dbReference type="InterPro" id="IPR031919">
    <property type="entry name" value="Fucosidase_C"/>
</dbReference>
<comment type="similarity">
    <text evidence="2">Belongs to the glycosyl hydrolase 29 family.</text>
</comment>
<dbReference type="InterPro" id="IPR016286">
    <property type="entry name" value="FUC_metazoa-typ"/>
</dbReference>
<evidence type="ECO:0000259" key="7">
    <source>
        <dbReference type="Pfam" id="PF01120"/>
    </source>
</evidence>
<dbReference type="GO" id="GO:0005764">
    <property type="term" value="C:lysosome"/>
    <property type="evidence" value="ECO:0007669"/>
    <property type="project" value="TreeGrafter"/>
</dbReference>
<keyword evidence="4" id="KW-0732">Signal</keyword>
<feature type="domain" description="Alpha-L-fucosidase C-terminal" evidence="8">
    <location>
        <begin position="413"/>
        <end position="492"/>
    </location>
</feature>
<comment type="function">
    <text evidence="1">Alpha-L-fucosidase is responsible for hydrolyzing the alpha-1,6-linked fucose joined to the reducing-end N-acetylglucosamine of the carbohydrate moieties of glycoproteins.</text>
</comment>
<dbReference type="Proteomes" id="UP001214113">
    <property type="component" value="Unassembled WGS sequence"/>
</dbReference>
<dbReference type="GO" id="GO:0006004">
    <property type="term" value="P:fucose metabolic process"/>
    <property type="evidence" value="ECO:0007669"/>
    <property type="project" value="InterPro"/>
</dbReference>
<protein>
    <recommendedName>
        <fullName evidence="3">alpha-L-fucosidase</fullName>
        <ecNumber evidence="3">3.2.1.51</ecNumber>
    </recommendedName>
</protein>
<dbReference type="GO" id="GO:0016139">
    <property type="term" value="P:glycoside catabolic process"/>
    <property type="evidence" value="ECO:0007669"/>
    <property type="project" value="TreeGrafter"/>
</dbReference>
<dbReference type="PIRSF" id="PIRSF001092">
    <property type="entry name" value="Alpha-L-fucosidase"/>
    <property type="match status" value="1"/>
</dbReference>
<evidence type="ECO:0000256" key="2">
    <source>
        <dbReference type="ARBA" id="ARBA00007951"/>
    </source>
</evidence>
<dbReference type="Gene3D" id="3.20.20.80">
    <property type="entry name" value="Glycosidases"/>
    <property type="match status" value="1"/>
</dbReference>
<dbReference type="EMBL" id="JAQNSB010000003">
    <property type="protein sequence ID" value="MDC1853734.1"/>
    <property type="molecule type" value="Genomic_DNA"/>
</dbReference>
<evidence type="ECO:0000259" key="8">
    <source>
        <dbReference type="Pfam" id="PF16757"/>
    </source>
</evidence>
<evidence type="ECO:0000256" key="6">
    <source>
        <dbReference type="ARBA" id="ARBA00023295"/>
    </source>
</evidence>
<dbReference type="Gene3D" id="2.60.40.1180">
    <property type="entry name" value="Golgi alpha-mannosidase II"/>
    <property type="match status" value="1"/>
</dbReference>
<evidence type="ECO:0000313" key="10">
    <source>
        <dbReference type="Proteomes" id="UP001214113"/>
    </source>
</evidence>
<dbReference type="GO" id="GO:0004560">
    <property type="term" value="F:alpha-L-fucosidase activity"/>
    <property type="evidence" value="ECO:0007669"/>
    <property type="project" value="InterPro"/>
</dbReference>
<dbReference type="InterPro" id="IPR017853">
    <property type="entry name" value="GH"/>
</dbReference>
<dbReference type="Pfam" id="PF16757">
    <property type="entry name" value="Fucosidase_C"/>
    <property type="match status" value="1"/>
</dbReference>
<dbReference type="PRINTS" id="PR00741">
    <property type="entry name" value="GLHYDRLASE29"/>
</dbReference>
<evidence type="ECO:0000256" key="5">
    <source>
        <dbReference type="ARBA" id="ARBA00022801"/>
    </source>
</evidence>
<dbReference type="AlphaFoldDB" id="A0AAW6G807"/>
<dbReference type="SMART" id="SM00812">
    <property type="entry name" value="Alpha_L_fucos"/>
    <property type="match status" value="1"/>
</dbReference>
<evidence type="ECO:0000256" key="3">
    <source>
        <dbReference type="ARBA" id="ARBA00012662"/>
    </source>
</evidence>
<evidence type="ECO:0000256" key="4">
    <source>
        <dbReference type="ARBA" id="ARBA00022729"/>
    </source>
</evidence>
<accession>A0AAW6G807</accession>
<evidence type="ECO:0000313" key="9">
    <source>
        <dbReference type="EMBL" id="MDC1853734.1"/>
    </source>
</evidence>